<protein>
    <submittedName>
        <fullName evidence="2">Uncharacterized protein</fullName>
    </submittedName>
</protein>
<reference evidence="2 3" key="1">
    <citation type="journal article" date="2019" name="Syst. Appl. Microbiol.">
        <title>New species of pathogenic Pseudomonas isolated from citrus in Tunisia: Proposal of Pseudomonas kairouanensis sp. nov. and Pseudomonas nabeulensis sp. nov.</title>
        <authorList>
            <person name="Oueslati M."/>
            <person name="Mulet M."/>
            <person name="Gomila M."/>
            <person name="Berge O."/>
            <person name="Hajlaoui M.R."/>
            <person name="Lalucat J."/>
            <person name="Sadfi-Zouaoui N."/>
            <person name="Garcia-Valdes E."/>
        </authorList>
    </citation>
    <scope>NUCLEOTIDE SEQUENCE [LARGE SCALE GENOMIC DNA]</scope>
    <source>
        <strain evidence="2 3">KC12</strain>
    </source>
</reference>
<dbReference type="Proteomes" id="UP000297391">
    <property type="component" value="Unassembled WGS sequence"/>
</dbReference>
<name>A0A4Z0AS27_9PSED</name>
<evidence type="ECO:0000313" key="3">
    <source>
        <dbReference type="Proteomes" id="UP000297391"/>
    </source>
</evidence>
<comment type="caution">
    <text evidence="2">The sequence shown here is derived from an EMBL/GenBank/DDBJ whole genome shotgun (WGS) entry which is preliminary data.</text>
</comment>
<feature type="region of interest" description="Disordered" evidence="1">
    <location>
        <begin position="331"/>
        <end position="370"/>
    </location>
</feature>
<sequence>MLPKALLPVELTERSGAFTLSVKEPLVTGDPTKQFVLERSANPFSSDNVQVTVGANTGLLQAVKVESTDQSLSTIVKLVSAIRAEAADTGAAPNLVYRGLLDPSEGVKTLNVDLNRAAIGYLRTRQALSCSTPDSTECTAVRQLAQVVNGRAFGVELNAASATPASTSGEAVNCNVGLCYRQNLPYILKLTGPNGESNTALALLPNSSPTYVLPVERWAFVKSTHDIKLQDGVLQSVTTDRPSSALAVASAPVDAAKAVFGAVGEVLQLKIDLSGKETALANAKIAEINAKSDLDKALLAKNGAKAEAVLFGSGTNSSALATLTVGSPQASDALGGLHTESPPVQNAPPAGMRQTQSNDGDIGTDVSGGH</sequence>
<evidence type="ECO:0000256" key="1">
    <source>
        <dbReference type="SAM" id="MobiDB-lite"/>
    </source>
</evidence>
<keyword evidence="3" id="KW-1185">Reference proteome</keyword>
<gene>
    <name evidence="2" type="ORF">DYL59_13810</name>
</gene>
<dbReference type="EMBL" id="QUZU01000014">
    <property type="protein sequence ID" value="TFY88969.1"/>
    <property type="molecule type" value="Genomic_DNA"/>
</dbReference>
<accession>A0A4Z0AS27</accession>
<proteinExistence type="predicted"/>
<evidence type="ECO:0000313" key="2">
    <source>
        <dbReference type="EMBL" id="TFY88969.1"/>
    </source>
</evidence>
<organism evidence="2 3">
    <name type="scientific">Pseudomonas kairouanensis</name>
    <dbReference type="NCBI Taxonomy" id="2293832"/>
    <lineage>
        <taxon>Bacteria</taxon>
        <taxon>Pseudomonadati</taxon>
        <taxon>Pseudomonadota</taxon>
        <taxon>Gammaproteobacteria</taxon>
        <taxon>Pseudomonadales</taxon>
        <taxon>Pseudomonadaceae</taxon>
        <taxon>Pseudomonas</taxon>
    </lineage>
</organism>
<dbReference type="AlphaFoldDB" id="A0A4Z0AS27"/>